<dbReference type="CDD" id="cd16282">
    <property type="entry name" value="metallo-hydrolase-like_MBL-fold"/>
    <property type="match status" value="1"/>
</dbReference>
<comment type="caution">
    <text evidence="2">The sequence shown here is derived from an EMBL/GenBank/DDBJ whole genome shotgun (WGS) entry which is preliminary data.</text>
</comment>
<organism evidence="2 3">
    <name type="scientific">Actinomadura alba</name>
    <dbReference type="NCBI Taxonomy" id="406431"/>
    <lineage>
        <taxon>Bacteria</taxon>
        <taxon>Bacillati</taxon>
        <taxon>Actinomycetota</taxon>
        <taxon>Actinomycetes</taxon>
        <taxon>Streptosporangiales</taxon>
        <taxon>Thermomonosporaceae</taxon>
        <taxon>Actinomadura</taxon>
    </lineage>
</organism>
<dbReference type="EMBL" id="JABVEC010000022">
    <property type="protein sequence ID" value="MBC6468897.1"/>
    <property type="molecule type" value="Genomic_DNA"/>
</dbReference>
<evidence type="ECO:0000259" key="1">
    <source>
        <dbReference type="SMART" id="SM00849"/>
    </source>
</evidence>
<dbReference type="InterPro" id="IPR036866">
    <property type="entry name" value="RibonucZ/Hydroxyglut_hydro"/>
</dbReference>
<dbReference type="RefSeq" id="WP_187245947.1">
    <property type="nucleotide sequence ID" value="NZ_BAAAOK010000001.1"/>
</dbReference>
<dbReference type="Proteomes" id="UP000805614">
    <property type="component" value="Unassembled WGS sequence"/>
</dbReference>
<evidence type="ECO:0000313" key="2">
    <source>
        <dbReference type="EMBL" id="MBC6468897.1"/>
    </source>
</evidence>
<reference evidence="2 3" key="1">
    <citation type="submission" date="2020-06" db="EMBL/GenBank/DDBJ databases">
        <title>Actinomadura xiongansis sp. nov., isolated from soil of Baiyangdian.</title>
        <authorList>
            <person name="Zhang X."/>
        </authorList>
    </citation>
    <scope>NUCLEOTIDE SEQUENCE [LARGE SCALE GENOMIC DNA]</scope>
    <source>
        <strain evidence="2 3">HBUM206468</strain>
    </source>
</reference>
<dbReference type="PANTHER" id="PTHR42951">
    <property type="entry name" value="METALLO-BETA-LACTAMASE DOMAIN-CONTAINING"/>
    <property type="match status" value="1"/>
</dbReference>
<name>A0ABR7LWL1_9ACTN</name>
<dbReference type="SUPFAM" id="SSF56281">
    <property type="entry name" value="Metallo-hydrolase/oxidoreductase"/>
    <property type="match status" value="1"/>
</dbReference>
<dbReference type="Gene3D" id="3.60.15.10">
    <property type="entry name" value="Ribonuclease Z/Hydroxyacylglutathione hydrolase-like"/>
    <property type="match status" value="1"/>
</dbReference>
<keyword evidence="3" id="KW-1185">Reference proteome</keyword>
<protein>
    <submittedName>
        <fullName evidence="2">MBL fold metallo-hydrolase</fullName>
    </submittedName>
</protein>
<evidence type="ECO:0000313" key="3">
    <source>
        <dbReference type="Proteomes" id="UP000805614"/>
    </source>
</evidence>
<gene>
    <name evidence="2" type="ORF">HKK74_25885</name>
</gene>
<dbReference type="InterPro" id="IPR050855">
    <property type="entry name" value="NDM-1-like"/>
</dbReference>
<accession>A0ABR7LWL1</accession>
<dbReference type="PANTHER" id="PTHR42951:SF4">
    <property type="entry name" value="ACYL-COENZYME A THIOESTERASE MBLAC2"/>
    <property type="match status" value="1"/>
</dbReference>
<proteinExistence type="predicted"/>
<dbReference type="SMART" id="SM00849">
    <property type="entry name" value="Lactamase_B"/>
    <property type="match status" value="1"/>
</dbReference>
<sequence>MSSDHHDRPNLPPPRVIEVSDRVYGYVQPDGSWWINNTGFLVGRRGVASIDSCSTERRTRDYLAAIGGVSSLPIRTLVNTHHHGDHTFGNHLFASATVVGHERTRQNALAFGMPFSEPIWEHVEWGEVVLEPPFLTFADSVTLYVDDLRVEVRHVGVPAHTDNDSLVWIPDRKVLFSGDLLFNGGTPFVLMGSVTGALEALEQVRGLGAETIVPGHGDIAGPEIIDEVARYLTFVLRLAEEGRAAGLTPLELTREADLGEFAHLSDGERTVGNLHRAYAELGGLERGGEVDLFTALTDMVAYNGGRPLRCLA</sequence>
<dbReference type="InterPro" id="IPR001279">
    <property type="entry name" value="Metallo-B-lactamas"/>
</dbReference>
<feature type="domain" description="Metallo-beta-lactamase" evidence="1">
    <location>
        <begin position="35"/>
        <end position="216"/>
    </location>
</feature>
<dbReference type="Pfam" id="PF00753">
    <property type="entry name" value="Lactamase_B"/>
    <property type="match status" value="1"/>
</dbReference>